<dbReference type="InterPro" id="IPR043129">
    <property type="entry name" value="ATPase_NBD"/>
</dbReference>
<dbReference type="GO" id="GO:0005524">
    <property type="term" value="F:ATP binding"/>
    <property type="evidence" value="ECO:0007669"/>
    <property type="project" value="UniProtKB-UniRule"/>
</dbReference>
<dbReference type="GO" id="GO:0001678">
    <property type="term" value="P:intracellular glucose homeostasis"/>
    <property type="evidence" value="ECO:0007669"/>
    <property type="project" value="InterPro"/>
</dbReference>
<keyword evidence="4 14" id="KW-0808">Transferase</keyword>
<evidence type="ECO:0000256" key="7">
    <source>
        <dbReference type="ARBA" id="ARBA00022840"/>
    </source>
</evidence>
<keyword evidence="6 14" id="KW-0418">Kinase</keyword>
<feature type="domain" description="Hexokinase C-terminal" evidence="16">
    <location>
        <begin position="238"/>
        <end position="479"/>
    </location>
</feature>
<evidence type="ECO:0000256" key="10">
    <source>
        <dbReference type="ARBA" id="ARBA00047905"/>
    </source>
</evidence>
<comment type="pathway">
    <text evidence="2">Carbohydrate metabolism; hexose metabolism.</text>
</comment>
<keyword evidence="5 14" id="KW-0547">Nucleotide-binding</keyword>
<comment type="catalytic activity">
    <reaction evidence="12">
        <text>D-mannose + ATP = D-mannose 6-phosphate + ADP + H(+)</text>
        <dbReference type="Rhea" id="RHEA:11028"/>
        <dbReference type="ChEBI" id="CHEBI:4208"/>
        <dbReference type="ChEBI" id="CHEBI:15378"/>
        <dbReference type="ChEBI" id="CHEBI:30616"/>
        <dbReference type="ChEBI" id="CHEBI:58735"/>
        <dbReference type="ChEBI" id="CHEBI:456216"/>
        <dbReference type="EC" id="2.7.1.1"/>
    </reaction>
    <physiologicalReaction direction="left-to-right" evidence="12">
        <dbReference type="Rhea" id="RHEA:11029"/>
    </physiologicalReaction>
</comment>
<dbReference type="GO" id="GO:0005739">
    <property type="term" value="C:mitochondrion"/>
    <property type="evidence" value="ECO:0007669"/>
    <property type="project" value="TreeGrafter"/>
</dbReference>
<dbReference type="InterPro" id="IPR022672">
    <property type="entry name" value="Hexokinase_N"/>
</dbReference>
<dbReference type="InterPro" id="IPR019807">
    <property type="entry name" value="Hexokinase_BS"/>
</dbReference>
<evidence type="ECO:0000256" key="8">
    <source>
        <dbReference type="ARBA" id="ARBA00023152"/>
    </source>
</evidence>
<evidence type="ECO:0000256" key="13">
    <source>
        <dbReference type="ARBA" id="ARBA00059457"/>
    </source>
</evidence>
<dbReference type="InterPro" id="IPR001312">
    <property type="entry name" value="Hexokinase"/>
</dbReference>
<dbReference type="GO" id="GO:0006006">
    <property type="term" value="P:glucose metabolic process"/>
    <property type="evidence" value="ECO:0007669"/>
    <property type="project" value="TreeGrafter"/>
</dbReference>
<protein>
    <recommendedName>
        <fullName evidence="14">Phosphotransferase</fullName>
        <ecNumber evidence="14">2.7.1.-</ecNumber>
    </recommendedName>
</protein>
<evidence type="ECO:0000256" key="6">
    <source>
        <dbReference type="ARBA" id="ARBA00022777"/>
    </source>
</evidence>
<evidence type="ECO:0000256" key="9">
    <source>
        <dbReference type="ARBA" id="ARBA00044613"/>
    </source>
</evidence>
<dbReference type="GO" id="GO:0005829">
    <property type="term" value="C:cytosol"/>
    <property type="evidence" value="ECO:0007669"/>
    <property type="project" value="TreeGrafter"/>
</dbReference>
<comment type="catalytic activity">
    <reaction evidence="10">
        <text>D-fructose + ATP = D-fructose 6-phosphate + ADP + H(+)</text>
        <dbReference type="Rhea" id="RHEA:16125"/>
        <dbReference type="ChEBI" id="CHEBI:15378"/>
        <dbReference type="ChEBI" id="CHEBI:30616"/>
        <dbReference type="ChEBI" id="CHEBI:37721"/>
        <dbReference type="ChEBI" id="CHEBI:61527"/>
        <dbReference type="ChEBI" id="CHEBI:456216"/>
        <dbReference type="EC" id="2.7.1.1"/>
    </reaction>
    <physiologicalReaction direction="left-to-right" evidence="10">
        <dbReference type="Rhea" id="RHEA:16126"/>
    </physiologicalReaction>
</comment>
<accession>A0A8S1F2V7</accession>
<evidence type="ECO:0000259" key="16">
    <source>
        <dbReference type="Pfam" id="PF03727"/>
    </source>
</evidence>
<dbReference type="FunFam" id="3.40.367.20:FF:000005">
    <property type="entry name" value="Phosphotransferase"/>
    <property type="match status" value="1"/>
</dbReference>
<dbReference type="GO" id="GO:0006096">
    <property type="term" value="P:glycolytic process"/>
    <property type="evidence" value="ECO:0007669"/>
    <property type="project" value="UniProtKB-KW"/>
</dbReference>
<keyword evidence="8 14" id="KW-0324">Glycolysis</keyword>
<dbReference type="OrthoDB" id="419537at2759"/>
<comment type="pathway">
    <text evidence="1">Carbohydrate degradation; glycolysis; D-glyceraldehyde 3-phosphate and glycerone phosphate from D-glucose: step 1/4.</text>
</comment>
<dbReference type="EC" id="2.7.1.-" evidence="14"/>
<evidence type="ECO:0000256" key="2">
    <source>
        <dbReference type="ARBA" id="ARBA00005028"/>
    </source>
</evidence>
<feature type="domain" description="Hexokinase N-terminal" evidence="15">
    <location>
        <begin position="37"/>
        <end position="232"/>
    </location>
</feature>
<comment type="caution">
    <text evidence="17">The sequence shown here is derived from an EMBL/GenBank/DDBJ whole genome shotgun (WGS) entry which is preliminary data.</text>
</comment>
<dbReference type="PRINTS" id="PR00475">
    <property type="entry name" value="HEXOKINASE"/>
</dbReference>
<evidence type="ECO:0000256" key="1">
    <source>
        <dbReference type="ARBA" id="ARBA00004888"/>
    </source>
</evidence>
<dbReference type="Gene3D" id="3.40.367.20">
    <property type="match status" value="1"/>
</dbReference>
<dbReference type="Pfam" id="PF00349">
    <property type="entry name" value="Hexokinase_1"/>
    <property type="match status" value="1"/>
</dbReference>
<evidence type="ECO:0000256" key="3">
    <source>
        <dbReference type="ARBA" id="ARBA00009225"/>
    </source>
</evidence>
<evidence type="ECO:0000256" key="14">
    <source>
        <dbReference type="RuleBase" id="RU362007"/>
    </source>
</evidence>
<keyword evidence="18" id="KW-1185">Reference proteome</keyword>
<dbReference type="PANTHER" id="PTHR19443:SF16">
    <property type="entry name" value="HEXOKINASE TYPE 1-RELATED"/>
    <property type="match status" value="1"/>
</dbReference>
<dbReference type="Proteomes" id="UP000494206">
    <property type="component" value="Unassembled WGS sequence"/>
</dbReference>
<sequence length="493" mass="54359">MSSMVCRPIVPDTKSLKSIKTKKPAPLRISTVRDLVHDAVESLVVGDDKLRKMMQCMEKSMEYGLSRSHGAAVKMLPTFVDAVPNGTERGDFLALDLGGTNFRVLHILLTEKEATMTGKIFRVPENIMRGSGEALFDHIAECMAKFMEENGLKKDGKAIKLPLGFTFSFPCEQDGLTKGKLINWTKGFNATGVEGSDVVTLLREACQRRKDIDIDVVALLNDTVGTLMACAFQENTCQIGVIVGTGTNACYMERMDRIPKLAGYIDEHGHTPDEMIINTEWGAFGDDGSIEFLRTKWDREVDEKSINPGRQLYEKMISGMYMGEAARTVLEDLARQGLLFGGDYEAISQAHCFPTKFVSEIETELLGDDDHGFQKTWQILEDIGINTISNNDCANVAYVCSLVSTRAAYLTAAGIAMLLNRMKKDHVTVGVDGSVYRFHPTYPKLLDLKISDLIKPGIGYKLMLSEDGSGRGAALVAAVATRIREEKLANARN</sequence>
<dbReference type="SUPFAM" id="SSF53067">
    <property type="entry name" value="Actin-like ATPase domain"/>
    <property type="match status" value="2"/>
</dbReference>
<dbReference type="GO" id="GO:0008865">
    <property type="term" value="F:fructokinase activity"/>
    <property type="evidence" value="ECO:0007669"/>
    <property type="project" value="TreeGrafter"/>
</dbReference>
<comment type="catalytic activity">
    <reaction evidence="11">
        <text>D-glucose + ATP = D-glucose 6-phosphate + ADP + H(+)</text>
        <dbReference type="Rhea" id="RHEA:17825"/>
        <dbReference type="ChEBI" id="CHEBI:4167"/>
        <dbReference type="ChEBI" id="CHEBI:15378"/>
        <dbReference type="ChEBI" id="CHEBI:30616"/>
        <dbReference type="ChEBI" id="CHEBI:61548"/>
        <dbReference type="ChEBI" id="CHEBI:456216"/>
        <dbReference type="EC" id="2.7.1.1"/>
    </reaction>
    <physiologicalReaction direction="left-to-right" evidence="11">
        <dbReference type="Rhea" id="RHEA:17826"/>
    </physiologicalReaction>
</comment>
<dbReference type="GO" id="GO:0004340">
    <property type="term" value="F:glucokinase activity"/>
    <property type="evidence" value="ECO:0007669"/>
    <property type="project" value="TreeGrafter"/>
</dbReference>
<comment type="function">
    <text evidence="13">Catalyzes the phosphorylation of various hexoses to hexose 6-phosphate.</text>
</comment>
<evidence type="ECO:0000256" key="5">
    <source>
        <dbReference type="ARBA" id="ARBA00022741"/>
    </source>
</evidence>
<dbReference type="PROSITE" id="PS00378">
    <property type="entry name" value="HEXOKINASE_1"/>
    <property type="match status" value="1"/>
</dbReference>
<evidence type="ECO:0000313" key="17">
    <source>
        <dbReference type="EMBL" id="CAB3408338.1"/>
    </source>
</evidence>
<dbReference type="Pfam" id="PF03727">
    <property type="entry name" value="Hexokinase_2"/>
    <property type="match status" value="1"/>
</dbReference>
<gene>
    <name evidence="17" type="ORF">CBOVIS_LOCUS10128</name>
</gene>
<dbReference type="EMBL" id="CADEPM010000007">
    <property type="protein sequence ID" value="CAB3408338.1"/>
    <property type="molecule type" value="Genomic_DNA"/>
</dbReference>
<proteinExistence type="inferred from homology"/>
<dbReference type="InterPro" id="IPR022673">
    <property type="entry name" value="Hexokinase_C"/>
</dbReference>
<comment type="catalytic activity">
    <reaction evidence="9">
        <text>a D-hexose + ATP = a D-hexose 6-phosphate + ADP + H(+)</text>
        <dbReference type="Rhea" id="RHEA:22740"/>
        <dbReference type="ChEBI" id="CHEBI:4194"/>
        <dbReference type="ChEBI" id="CHEBI:15378"/>
        <dbReference type="ChEBI" id="CHEBI:30616"/>
        <dbReference type="ChEBI" id="CHEBI:229467"/>
        <dbReference type="ChEBI" id="CHEBI:456216"/>
        <dbReference type="EC" id="2.7.1.1"/>
    </reaction>
    <physiologicalReaction direction="left-to-right" evidence="9">
        <dbReference type="Rhea" id="RHEA:22741"/>
    </physiologicalReaction>
</comment>
<name>A0A8S1F2V7_9PELO</name>
<comment type="similarity">
    <text evidence="3 14">Belongs to the hexokinase family.</text>
</comment>
<reference evidence="17 18" key="1">
    <citation type="submission" date="2020-04" db="EMBL/GenBank/DDBJ databases">
        <authorList>
            <person name="Laetsch R D."/>
            <person name="Stevens L."/>
            <person name="Kumar S."/>
            <person name="Blaxter L. M."/>
        </authorList>
    </citation>
    <scope>NUCLEOTIDE SEQUENCE [LARGE SCALE GENOMIC DNA]</scope>
</reference>
<keyword evidence="7 14" id="KW-0067">ATP-binding</keyword>
<dbReference type="FunFam" id="3.30.420.40:FF:000095">
    <property type="entry name" value="Phosphotransferase"/>
    <property type="match status" value="1"/>
</dbReference>
<evidence type="ECO:0000313" key="18">
    <source>
        <dbReference type="Proteomes" id="UP000494206"/>
    </source>
</evidence>
<dbReference type="CDD" id="cd24019">
    <property type="entry name" value="ASKHA_NBD_HK_meta"/>
    <property type="match status" value="1"/>
</dbReference>
<evidence type="ECO:0000256" key="11">
    <source>
        <dbReference type="ARBA" id="ARBA00048160"/>
    </source>
</evidence>
<dbReference type="AlphaFoldDB" id="A0A8S1F2V7"/>
<dbReference type="Gene3D" id="3.30.420.40">
    <property type="match status" value="1"/>
</dbReference>
<evidence type="ECO:0000259" key="15">
    <source>
        <dbReference type="Pfam" id="PF00349"/>
    </source>
</evidence>
<dbReference type="GO" id="GO:0005536">
    <property type="term" value="F:D-glucose binding"/>
    <property type="evidence" value="ECO:0007669"/>
    <property type="project" value="InterPro"/>
</dbReference>
<dbReference type="PROSITE" id="PS51748">
    <property type="entry name" value="HEXOKINASE_2"/>
    <property type="match status" value="1"/>
</dbReference>
<evidence type="ECO:0000256" key="4">
    <source>
        <dbReference type="ARBA" id="ARBA00022679"/>
    </source>
</evidence>
<dbReference type="PANTHER" id="PTHR19443">
    <property type="entry name" value="HEXOKINASE"/>
    <property type="match status" value="1"/>
</dbReference>
<evidence type="ECO:0000256" key="12">
    <source>
        <dbReference type="ARBA" id="ARBA00050361"/>
    </source>
</evidence>
<organism evidence="17 18">
    <name type="scientific">Caenorhabditis bovis</name>
    <dbReference type="NCBI Taxonomy" id="2654633"/>
    <lineage>
        <taxon>Eukaryota</taxon>
        <taxon>Metazoa</taxon>
        <taxon>Ecdysozoa</taxon>
        <taxon>Nematoda</taxon>
        <taxon>Chromadorea</taxon>
        <taxon>Rhabditida</taxon>
        <taxon>Rhabditina</taxon>
        <taxon>Rhabditomorpha</taxon>
        <taxon>Rhabditoidea</taxon>
        <taxon>Rhabditidae</taxon>
        <taxon>Peloderinae</taxon>
        <taxon>Caenorhabditis</taxon>
    </lineage>
</organism>